<dbReference type="GO" id="GO:0016887">
    <property type="term" value="F:ATP hydrolysis activity"/>
    <property type="evidence" value="ECO:0007669"/>
    <property type="project" value="InterPro"/>
</dbReference>
<comment type="function">
    <text evidence="4">This protein is involved in the repair of mismatches in DNA. It is required for dam-dependent methyl-directed DNA mismatch repair. May act as a 'molecular matchmaker', a protein that promotes the formation of a stable complex between two or more DNA-binding proteins in an ATP-dependent manner without itself being part of a final effector complex.</text>
</comment>
<dbReference type="InterPro" id="IPR002099">
    <property type="entry name" value="MutL/Mlh/PMS"/>
</dbReference>
<dbReference type="InterPro" id="IPR037198">
    <property type="entry name" value="MutL_C_sf"/>
</dbReference>
<dbReference type="CDD" id="cd16926">
    <property type="entry name" value="HATPase_MutL-MLH-PMS-like"/>
    <property type="match status" value="1"/>
</dbReference>
<comment type="caution">
    <text evidence="7">The sequence shown here is derived from an EMBL/GenBank/DDBJ whole genome shotgun (WGS) entry which is preliminary data.</text>
</comment>
<evidence type="ECO:0000256" key="2">
    <source>
        <dbReference type="ARBA" id="ARBA00022763"/>
    </source>
</evidence>
<evidence type="ECO:0000256" key="1">
    <source>
        <dbReference type="ARBA" id="ARBA00006082"/>
    </source>
</evidence>
<dbReference type="HAMAP" id="MF_00149">
    <property type="entry name" value="DNA_mis_repair"/>
    <property type="match status" value="1"/>
</dbReference>
<dbReference type="GO" id="GO:0032300">
    <property type="term" value="C:mismatch repair complex"/>
    <property type="evidence" value="ECO:0007669"/>
    <property type="project" value="InterPro"/>
</dbReference>
<organism evidence="7 8">
    <name type="scientific">Pelotomaculum isophthalicicum JI</name>
    <dbReference type="NCBI Taxonomy" id="947010"/>
    <lineage>
        <taxon>Bacteria</taxon>
        <taxon>Bacillati</taxon>
        <taxon>Bacillota</taxon>
        <taxon>Clostridia</taxon>
        <taxon>Eubacteriales</taxon>
        <taxon>Desulfotomaculaceae</taxon>
        <taxon>Pelotomaculum</taxon>
    </lineage>
</organism>
<keyword evidence="2 4" id="KW-0227">DNA damage</keyword>
<comment type="similarity">
    <text evidence="1 4">Belongs to the DNA mismatch repair MutL/HexB family.</text>
</comment>
<dbReference type="GO" id="GO:0005524">
    <property type="term" value="F:ATP binding"/>
    <property type="evidence" value="ECO:0007669"/>
    <property type="project" value="InterPro"/>
</dbReference>
<dbReference type="Pfam" id="PF08676">
    <property type="entry name" value="MutL_C"/>
    <property type="match status" value="1"/>
</dbReference>
<evidence type="ECO:0000313" key="7">
    <source>
        <dbReference type="EMBL" id="MDF9406818.1"/>
    </source>
</evidence>
<dbReference type="SUPFAM" id="SSF54211">
    <property type="entry name" value="Ribosomal protein S5 domain 2-like"/>
    <property type="match status" value="1"/>
</dbReference>
<keyword evidence="7" id="KW-0378">Hydrolase</keyword>
<dbReference type="CDD" id="cd00782">
    <property type="entry name" value="MutL_Trans"/>
    <property type="match status" value="1"/>
</dbReference>
<evidence type="ECO:0000256" key="3">
    <source>
        <dbReference type="ARBA" id="ARBA00023204"/>
    </source>
</evidence>
<evidence type="ECO:0000256" key="4">
    <source>
        <dbReference type="HAMAP-Rule" id="MF_00149"/>
    </source>
</evidence>
<dbReference type="GO" id="GO:0030983">
    <property type="term" value="F:mismatched DNA binding"/>
    <property type="evidence" value="ECO:0007669"/>
    <property type="project" value="InterPro"/>
</dbReference>
<accession>A0A9X4H3T5</accession>
<dbReference type="Pfam" id="PF01119">
    <property type="entry name" value="DNA_mis_repair"/>
    <property type="match status" value="1"/>
</dbReference>
<name>A0A9X4H3T5_9FIRM</name>
<dbReference type="InterPro" id="IPR020568">
    <property type="entry name" value="Ribosomal_Su5_D2-typ_SF"/>
</dbReference>
<dbReference type="InterPro" id="IPR014721">
    <property type="entry name" value="Ribsml_uS5_D2-typ_fold_subgr"/>
</dbReference>
<feature type="domain" description="MutL C-terminal dimerisation" evidence="5">
    <location>
        <begin position="417"/>
        <end position="558"/>
    </location>
</feature>
<dbReference type="GO" id="GO:0004519">
    <property type="term" value="F:endonuclease activity"/>
    <property type="evidence" value="ECO:0007669"/>
    <property type="project" value="UniProtKB-KW"/>
</dbReference>
<feature type="domain" description="DNA mismatch repair protein S5" evidence="6">
    <location>
        <begin position="209"/>
        <end position="327"/>
    </location>
</feature>
<dbReference type="Pfam" id="PF13589">
    <property type="entry name" value="HATPase_c_3"/>
    <property type="match status" value="1"/>
</dbReference>
<dbReference type="RefSeq" id="WP_277441962.1">
    <property type="nucleotide sequence ID" value="NZ_JAKOAV010000001.1"/>
</dbReference>
<reference evidence="7" key="1">
    <citation type="submission" date="2022-02" db="EMBL/GenBank/DDBJ databases">
        <authorList>
            <person name="Leng L."/>
        </authorList>
    </citation>
    <scope>NUCLEOTIDE SEQUENCE</scope>
    <source>
        <strain evidence="7">JI</strain>
    </source>
</reference>
<dbReference type="SUPFAM" id="SSF118116">
    <property type="entry name" value="DNA mismatch repair protein MutL"/>
    <property type="match status" value="1"/>
</dbReference>
<keyword evidence="3 4" id="KW-0234">DNA repair</keyword>
<dbReference type="Gene3D" id="3.30.230.10">
    <property type="match status" value="1"/>
</dbReference>
<proteinExistence type="inferred from homology"/>
<dbReference type="SMART" id="SM00853">
    <property type="entry name" value="MutL_C"/>
    <property type="match status" value="1"/>
</dbReference>
<dbReference type="InterPro" id="IPR036890">
    <property type="entry name" value="HATPase_C_sf"/>
</dbReference>
<keyword evidence="7" id="KW-0540">Nuclease</keyword>
<dbReference type="Gene3D" id="3.30.565.10">
    <property type="entry name" value="Histidine kinase-like ATPase, C-terminal domain"/>
    <property type="match status" value="1"/>
</dbReference>
<dbReference type="EMBL" id="JAKOAV010000001">
    <property type="protein sequence ID" value="MDF9406818.1"/>
    <property type="molecule type" value="Genomic_DNA"/>
</dbReference>
<dbReference type="InterPro" id="IPR038973">
    <property type="entry name" value="MutL/Mlh/Pms-like"/>
</dbReference>
<dbReference type="PROSITE" id="PS00058">
    <property type="entry name" value="DNA_MISMATCH_REPAIR_1"/>
    <property type="match status" value="1"/>
</dbReference>
<evidence type="ECO:0000313" key="8">
    <source>
        <dbReference type="Proteomes" id="UP001154312"/>
    </source>
</evidence>
<dbReference type="InterPro" id="IPR020667">
    <property type="entry name" value="DNA_mismatch_repair_MutL"/>
</dbReference>
<dbReference type="GO" id="GO:0006298">
    <property type="term" value="P:mismatch repair"/>
    <property type="evidence" value="ECO:0007669"/>
    <property type="project" value="UniProtKB-UniRule"/>
</dbReference>
<protein>
    <recommendedName>
        <fullName evidence="4">DNA mismatch repair protein MutL</fullName>
    </recommendedName>
</protein>
<dbReference type="SMART" id="SM01340">
    <property type="entry name" value="DNA_mis_repair"/>
    <property type="match status" value="1"/>
</dbReference>
<dbReference type="SUPFAM" id="SSF55874">
    <property type="entry name" value="ATPase domain of HSP90 chaperone/DNA topoisomerase II/histidine kinase"/>
    <property type="match status" value="1"/>
</dbReference>
<dbReference type="NCBIfam" id="TIGR00585">
    <property type="entry name" value="mutl"/>
    <property type="match status" value="1"/>
</dbReference>
<dbReference type="InterPro" id="IPR014762">
    <property type="entry name" value="DNA_mismatch_repair_CS"/>
</dbReference>
<dbReference type="InterPro" id="IPR014790">
    <property type="entry name" value="MutL_C"/>
</dbReference>
<dbReference type="Proteomes" id="UP001154312">
    <property type="component" value="Unassembled WGS sequence"/>
</dbReference>
<dbReference type="InterPro" id="IPR013507">
    <property type="entry name" value="DNA_mismatch_S5_2-like"/>
</dbReference>
<dbReference type="FunFam" id="3.30.565.10:FF:000003">
    <property type="entry name" value="DNA mismatch repair endonuclease MutL"/>
    <property type="match status" value="1"/>
</dbReference>
<gene>
    <name evidence="4 7" type="primary">mutL</name>
    <name evidence="7" type="ORF">L7E55_00340</name>
</gene>
<keyword evidence="8" id="KW-1185">Reference proteome</keyword>
<dbReference type="GO" id="GO:0140664">
    <property type="term" value="F:ATP-dependent DNA damage sensor activity"/>
    <property type="evidence" value="ECO:0007669"/>
    <property type="project" value="InterPro"/>
</dbReference>
<dbReference type="PANTHER" id="PTHR10073:SF12">
    <property type="entry name" value="DNA MISMATCH REPAIR PROTEIN MLH1"/>
    <property type="match status" value="1"/>
</dbReference>
<dbReference type="Gene3D" id="3.30.1540.20">
    <property type="entry name" value="MutL, C-terminal domain, dimerisation subdomain"/>
    <property type="match status" value="1"/>
</dbReference>
<dbReference type="PANTHER" id="PTHR10073">
    <property type="entry name" value="DNA MISMATCH REPAIR PROTEIN MLH, PMS, MUTL"/>
    <property type="match status" value="1"/>
</dbReference>
<evidence type="ECO:0000259" key="5">
    <source>
        <dbReference type="SMART" id="SM00853"/>
    </source>
</evidence>
<evidence type="ECO:0000259" key="6">
    <source>
        <dbReference type="SMART" id="SM01340"/>
    </source>
</evidence>
<dbReference type="AlphaFoldDB" id="A0A9X4H3T5"/>
<dbReference type="InterPro" id="IPR042120">
    <property type="entry name" value="MutL_C_dimsub"/>
</dbReference>
<keyword evidence="7" id="KW-0255">Endonuclease</keyword>
<dbReference type="InterPro" id="IPR042121">
    <property type="entry name" value="MutL_C_regsub"/>
</dbReference>
<dbReference type="Gene3D" id="3.30.1370.100">
    <property type="entry name" value="MutL, C-terminal domain, regulatory subdomain"/>
    <property type="match status" value="1"/>
</dbReference>
<sequence>MAAIIILDEFTAGQIAAGEVVERPVSAVKELVENALDAGASRITIDLAEGGLGRITVSDNGCGMTAEDVQLAFLRHATSKIKSAADLRRVNTLGFRGEALPSIAAVAKVAMTTRVPGSITGTRAELQAGSLAAVSPAGCAPGTTVEVNDLFYNTPARRKTMKNPSAEGALCGELVSKMALARPGVRFELLTHGKRVFYTPGTGRLIDAVTAVYGPGQGKEMIAVSAADGELSLDAYAGKPSLSRSNRSHLTIIVNGRYVRCPAVVTAIEDAYRGLLPQGRRPVAVLSLTVAPEQLDVNVHPAKLEVRLLEEKRVASMVAGALRNVLRGDPVIPAAIAERGNRYHYKEPGKSIFMQVPAIFSPEPEQDQSAVNPEPVDTVATGSPVASILPDKTVIPAERYKFLEDTVEDKKFPILHPLAQLLPTYILAGGEDGLYIIDQHAAHERVLYEECLAGQGNYPSQCLLVPETLELEHSEASIVIDLLPRFAETGFVIEHFGGDTFLLRGAPSYLPAGREKELFLDMVDFFNGKGSVPDQADFFKRLASSIACKGAIKAGEKMPFGAMEALLKRLARAENPFTCPHGRPTIIHLSNRDLETRFKR</sequence>